<accession>K8XC32</accession>
<feature type="domain" description="Metallo-beta-lactamase" evidence="2">
    <location>
        <begin position="37"/>
        <end position="259"/>
    </location>
</feature>
<comment type="caution">
    <text evidence="4">The sequence shown here is derived from an EMBL/GenBank/DDBJ whole genome shotgun (WGS) entry which is preliminary data.</text>
</comment>
<dbReference type="Gene3D" id="3.40.50.10890">
    <property type="match status" value="1"/>
</dbReference>
<dbReference type="Gene3D" id="3.60.15.10">
    <property type="entry name" value="Ribonuclease Z/Hydroxyacylglutathione hydrolase-like"/>
    <property type="match status" value="1"/>
</dbReference>
<dbReference type="InterPro" id="IPR011108">
    <property type="entry name" value="RMMBL"/>
</dbReference>
<dbReference type="EMBL" id="AJYC02000097">
    <property type="protein sequence ID" value="EKT78959.1"/>
    <property type="molecule type" value="Genomic_DNA"/>
</dbReference>
<evidence type="ECO:0000259" key="3">
    <source>
        <dbReference type="SMART" id="SM01027"/>
    </source>
</evidence>
<dbReference type="PANTHER" id="PTHR11203:SF37">
    <property type="entry name" value="INTEGRATOR COMPLEX SUBUNIT 11"/>
    <property type="match status" value="1"/>
</dbReference>
<name>K8XC32_RHOOP</name>
<dbReference type="SUPFAM" id="SSF56281">
    <property type="entry name" value="Metallo-hydrolase/oxidoreductase"/>
    <property type="match status" value="1"/>
</dbReference>
<dbReference type="GO" id="GO:0004521">
    <property type="term" value="F:RNA endonuclease activity"/>
    <property type="evidence" value="ECO:0007669"/>
    <property type="project" value="TreeGrafter"/>
</dbReference>
<dbReference type="InterPro" id="IPR001279">
    <property type="entry name" value="Metallo-B-lactamas"/>
</dbReference>
<dbReference type="Pfam" id="PF07521">
    <property type="entry name" value="RMMBL"/>
    <property type="match status" value="1"/>
</dbReference>
<protein>
    <submittedName>
        <fullName evidence="4">Beta-lactamase-like protein</fullName>
    </submittedName>
</protein>
<dbReference type="PANTHER" id="PTHR11203">
    <property type="entry name" value="CLEAVAGE AND POLYADENYLATION SPECIFICITY FACTOR FAMILY MEMBER"/>
    <property type="match status" value="1"/>
</dbReference>
<dbReference type="CDD" id="cd16295">
    <property type="entry name" value="TTHA0252-CPSF-like_MBL-fold"/>
    <property type="match status" value="1"/>
</dbReference>
<evidence type="ECO:0000256" key="1">
    <source>
        <dbReference type="ARBA" id="ARBA00022801"/>
    </source>
</evidence>
<dbReference type="Pfam" id="PF00753">
    <property type="entry name" value="Lactamase_B"/>
    <property type="match status" value="1"/>
</dbReference>
<proteinExistence type="predicted"/>
<evidence type="ECO:0000259" key="2">
    <source>
        <dbReference type="SMART" id="SM00849"/>
    </source>
</evidence>
<reference evidence="4 5" key="1">
    <citation type="journal article" date="2013" name="Genome Announc.">
        <title>Draft Genome Sequence of Rhodococcus opacus Strain M213 Shows a Diverse Catabolic Potential.</title>
        <authorList>
            <person name="Pathak A."/>
            <person name="Green S.J."/>
            <person name="Ogram A."/>
            <person name="Chauhan A."/>
        </authorList>
    </citation>
    <scope>NUCLEOTIDE SEQUENCE [LARGE SCALE GENOMIC DNA]</scope>
    <source>
        <strain evidence="4 5">M213</strain>
    </source>
</reference>
<organism evidence="4 5">
    <name type="scientific">Rhodococcus opacus M213</name>
    <dbReference type="NCBI Taxonomy" id="1129896"/>
    <lineage>
        <taxon>Bacteria</taxon>
        <taxon>Bacillati</taxon>
        <taxon>Actinomycetota</taxon>
        <taxon>Actinomycetes</taxon>
        <taxon>Mycobacteriales</taxon>
        <taxon>Nocardiaceae</taxon>
        <taxon>Rhodococcus</taxon>
    </lineage>
</organism>
<dbReference type="InterPro" id="IPR022712">
    <property type="entry name" value="Beta_Casp"/>
</dbReference>
<dbReference type="InterPro" id="IPR036866">
    <property type="entry name" value="RibonucZ/Hydroxyglut_hydro"/>
</dbReference>
<sequence length="543" mass="59640">MSFDTRALSAGSQIKYEEPRMANHVNLTFHGAAKTVTGSCMEIESEGTRILVDCGLFQGSRTLETLNYGAFTFAPDTIDAVVLTHAHIDHCGLLPKLVAQGFEGPIFCTDQTADLLQYMLADAGRIQEFEAQHRNRRRDRAGEATITPLYTEHDGLTAWRQTRPVPLEEWFEPATGFRARLWNAGHILGATSAEVDAGGVRLLCSGDLGPQYKAFHADPEGPSGLDFVICESTYGSRTRVRLSIDQRRDLLEEEINKAISRGGNLVIPAFALERTQELLLDIAYLADANRIPNVPVFVDSPLANRATSVFARHAGELEDLGGKDIFHHPSIHYVDDASASMRINSMSGVIIIAASGMCEAGRIRHHLAHNLHRRDSTILFVGFQAQGSLGRVILEGARQVKISGTDVNVRAHIRRLDSYSAHADQAELLDWIKERKPISGSLFLTHGEPGAISALTELASEDDPSLSIVTPNIGESYQLQCGTPAKLIGTARTDAAQLIGRDWQNDYADFAVSLKRQLAQIPDPVNRQKAVADMRKVLERYGM</sequence>
<keyword evidence="1" id="KW-0378">Hydrolase</keyword>
<evidence type="ECO:0000313" key="5">
    <source>
        <dbReference type="Proteomes" id="UP000005951"/>
    </source>
</evidence>
<dbReference type="GO" id="GO:0016787">
    <property type="term" value="F:hydrolase activity"/>
    <property type="evidence" value="ECO:0007669"/>
    <property type="project" value="UniProtKB-KW"/>
</dbReference>
<dbReference type="Proteomes" id="UP000005951">
    <property type="component" value="Unassembled WGS sequence"/>
</dbReference>
<dbReference type="SMART" id="SM01027">
    <property type="entry name" value="Beta-Casp"/>
    <property type="match status" value="1"/>
</dbReference>
<dbReference type="Pfam" id="PF10996">
    <property type="entry name" value="Beta-Casp"/>
    <property type="match status" value="1"/>
</dbReference>
<dbReference type="InterPro" id="IPR050698">
    <property type="entry name" value="MBL"/>
</dbReference>
<evidence type="ECO:0000313" key="4">
    <source>
        <dbReference type="EMBL" id="EKT78959.1"/>
    </source>
</evidence>
<feature type="domain" description="Beta-Casp" evidence="3">
    <location>
        <begin position="275"/>
        <end position="393"/>
    </location>
</feature>
<dbReference type="SMART" id="SM00849">
    <property type="entry name" value="Lactamase_B"/>
    <property type="match status" value="1"/>
</dbReference>
<dbReference type="AlphaFoldDB" id="K8XC32"/>
<gene>
    <name evidence="4" type="ORF">WSS_A29989</name>
</gene>